<feature type="non-terminal residue" evidence="2">
    <location>
        <position position="77"/>
    </location>
</feature>
<accession>A0ABN8HWQ8</accession>
<organism evidence="2 3">
    <name type="scientific">Iphiclides podalirius</name>
    <name type="common">scarce swallowtail</name>
    <dbReference type="NCBI Taxonomy" id="110791"/>
    <lineage>
        <taxon>Eukaryota</taxon>
        <taxon>Metazoa</taxon>
        <taxon>Ecdysozoa</taxon>
        <taxon>Arthropoda</taxon>
        <taxon>Hexapoda</taxon>
        <taxon>Insecta</taxon>
        <taxon>Pterygota</taxon>
        <taxon>Neoptera</taxon>
        <taxon>Endopterygota</taxon>
        <taxon>Lepidoptera</taxon>
        <taxon>Glossata</taxon>
        <taxon>Ditrysia</taxon>
        <taxon>Papilionoidea</taxon>
        <taxon>Papilionidae</taxon>
        <taxon>Papilioninae</taxon>
        <taxon>Iphiclides</taxon>
    </lineage>
</organism>
<sequence>MSANWGTVNVRGCTTLALALALALTGRGVGGRGDGADERAAREARAHWPAREAAAGAFCAQKLTAKVEPSLPRCRDR</sequence>
<name>A0ABN8HWQ8_9NEOP</name>
<dbReference type="Proteomes" id="UP000837857">
    <property type="component" value="Chromosome 14"/>
</dbReference>
<keyword evidence="3" id="KW-1185">Reference proteome</keyword>
<keyword evidence="1" id="KW-0732">Signal</keyword>
<dbReference type="EMBL" id="OW152826">
    <property type="protein sequence ID" value="CAH2041920.1"/>
    <property type="molecule type" value="Genomic_DNA"/>
</dbReference>
<protein>
    <submittedName>
        <fullName evidence="2">Uncharacterized protein</fullName>
    </submittedName>
</protein>
<gene>
    <name evidence="2" type="ORF">IPOD504_LOCUS3455</name>
</gene>
<reference evidence="2" key="1">
    <citation type="submission" date="2022-03" db="EMBL/GenBank/DDBJ databases">
        <authorList>
            <person name="Martin H S."/>
        </authorList>
    </citation>
    <scope>NUCLEOTIDE SEQUENCE</scope>
</reference>
<feature type="chain" id="PRO_5047238683" evidence="1">
    <location>
        <begin position="32"/>
        <end position="77"/>
    </location>
</feature>
<proteinExistence type="predicted"/>
<evidence type="ECO:0000313" key="2">
    <source>
        <dbReference type="EMBL" id="CAH2041920.1"/>
    </source>
</evidence>
<evidence type="ECO:0000256" key="1">
    <source>
        <dbReference type="SAM" id="SignalP"/>
    </source>
</evidence>
<evidence type="ECO:0000313" key="3">
    <source>
        <dbReference type="Proteomes" id="UP000837857"/>
    </source>
</evidence>
<feature type="signal peptide" evidence="1">
    <location>
        <begin position="1"/>
        <end position="31"/>
    </location>
</feature>